<dbReference type="GO" id="GO:0004856">
    <property type="term" value="F:D-xylulokinase activity"/>
    <property type="evidence" value="ECO:0007669"/>
    <property type="project" value="TreeGrafter"/>
</dbReference>
<accession>A0A445K709</accession>
<organism evidence="4 5">
    <name type="scientific">Glycine soja</name>
    <name type="common">Wild soybean</name>
    <dbReference type="NCBI Taxonomy" id="3848"/>
    <lineage>
        <taxon>Eukaryota</taxon>
        <taxon>Viridiplantae</taxon>
        <taxon>Streptophyta</taxon>
        <taxon>Embryophyta</taxon>
        <taxon>Tracheophyta</taxon>
        <taxon>Spermatophyta</taxon>
        <taxon>Magnoliopsida</taxon>
        <taxon>eudicotyledons</taxon>
        <taxon>Gunneridae</taxon>
        <taxon>Pentapetalae</taxon>
        <taxon>rosids</taxon>
        <taxon>fabids</taxon>
        <taxon>Fabales</taxon>
        <taxon>Fabaceae</taxon>
        <taxon>Papilionoideae</taxon>
        <taxon>50 kb inversion clade</taxon>
        <taxon>NPAAA clade</taxon>
        <taxon>indigoferoid/millettioid clade</taxon>
        <taxon>Phaseoleae</taxon>
        <taxon>Glycine</taxon>
        <taxon>Glycine subgen. Soja</taxon>
    </lineage>
</organism>
<sequence>MPELSLPQDSYFLGFDSSTQSLKATVLDSNLNIVASELVRFDSDLPHYKTKDGVYRDPSGNGRIVSPTLMWLEALDLMLQKLSKPNFDFAKVAAVSGSGQQHGSVYWILRGHCWISLKMLFPLRNPQFGWILAPLLSFLHGASLLVGAYAAIDHSDGAGMNLMDIKSWSKVALEATAPGLESKLGELAPAYAVAGNIAPYFVERYHFNKDCLVVQWSGDNPNSVAGLTLNIPGDLAISLGTSDTVFMITKDPNPGLEGHVFPNQVDAEGYMVMLVYKNGSLTREGTVVVNLSDVRNCYADKSWDVFNKFLQQTQPLNVGFHRYIIENFSGTPDGLKEKEVEEFDPASEIRNHMGIP</sequence>
<dbReference type="InterPro" id="IPR043129">
    <property type="entry name" value="ATPase_NBD"/>
</dbReference>
<keyword evidence="5" id="KW-1185">Reference proteome</keyword>
<reference evidence="4 5" key="1">
    <citation type="submission" date="2018-09" db="EMBL/GenBank/DDBJ databases">
        <title>A high-quality reference genome of wild soybean provides a powerful tool to mine soybean genomes.</title>
        <authorList>
            <person name="Xie M."/>
            <person name="Chung C.Y.L."/>
            <person name="Li M.-W."/>
            <person name="Wong F.-L."/>
            <person name="Chan T.-F."/>
            <person name="Lam H.-M."/>
        </authorList>
    </citation>
    <scope>NUCLEOTIDE SEQUENCE [LARGE SCALE GENOMIC DNA]</scope>
    <source>
        <strain evidence="5">cv. W05</strain>
        <tissue evidence="4">Hypocotyl of etiolated seedlings</tissue>
    </source>
</reference>
<dbReference type="EMBL" id="QZWG01000006">
    <property type="protein sequence ID" value="RZC06568.1"/>
    <property type="molecule type" value="Genomic_DNA"/>
</dbReference>
<dbReference type="Proteomes" id="UP000289340">
    <property type="component" value="Chromosome 6"/>
</dbReference>
<protein>
    <submittedName>
        <fullName evidence="4">Xylulose kinase 2 isoform A</fullName>
    </submittedName>
</protein>
<evidence type="ECO:0000256" key="2">
    <source>
        <dbReference type="ARBA" id="ARBA00022679"/>
    </source>
</evidence>
<evidence type="ECO:0000313" key="4">
    <source>
        <dbReference type="EMBL" id="RZC06568.1"/>
    </source>
</evidence>
<gene>
    <name evidence="4" type="ORF">D0Y65_014170</name>
</gene>
<evidence type="ECO:0000313" key="5">
    <source>
        <dbReference type="Proteomes" id="UP000289340"/>
    </source>
</evidence>
<proteinExistence type="inferred from homology"/>
<dbReference type="PANTHER" id="PTHR10196:SF57">
    <property type="entry name" value="XYLULOSE KINASE"/>
    <property type="match status" value="1"/>
</dbReference>
<dbReference type="PANTHER" id="PTHR10196">
    <property type="entry name" value="SUGAR KINASE"/>
    <property type="match status" value="1"/>
</dbReference>
<dbReference type="SUPFAM" id="SSF53067">
    <property type="entry name" value="Actin-like ATPase domain"/>
    <property type="match status" value="1"/>
</dbReference>
<keyword evidence="2" id="KW-0808">Transferase</keyword>
<evidence type="ECO:0000256" key="3">
    <source>
        <dbReference type="ARBA" id="ARBA00022777"/>
    </source>
</evidence>
<comment type="caution">
    <text evidence="4">The sequence shown here is derived from an EMBL/GenBank/DDBJ whole genome shotgun (WGS) entry which is preliminary data.</text>
</comment>
<dbReference type="AlphaFoldDB" id="A0A445K709"/>
<keyword evidence="3 4" id="KW-0418">Kinase</keyword>
<dbReference type="GO" id="GO:0005997">
    <property type="term" value="P:xylulose metabolic process"/>
    <property type="evidence" value="ECO:0007669"/>
    <property type="project" value="TreeGrafter"/>
</dbReference>
<dbReference type="GO" id="GO:0005829">
    <property type="term" value="C:cytosol"/>
    <property type="evidence" value="ECO:0007669"/>
    <property type="project" value="TreeGrafter"/>
</dbReference>
<evidence type="ECO:0000256" key="1">
    <source>
        <dbReference type="ARBA" id="ARBA00009156"/>
    </source>
</evidence>
<comment type="similarity">
    <text evidence="1">Belongs to the FGGY kinase family.</text>
</comment>
<name>A0A445K709_GLYSO</name>
<dbReference type="Gene3D" id="3.30.420.40">
    <property type="match status" value="3"/>
</dbReference>